<feature type="compositionally biased region" description="Low complexity" evidence="12">
    <location>
        <begin position="1"/>
        <end position="13"/>
    </location>
</feature>
<dbReference type="CDD" id="cd07776">
    <property type="entry name" value="ASKHA_NBD_FGGY_SpXK-like"/>
    <property type="match status" value="1"/>
</dbReference>
<dbReference type="SUPFAM" id="SSF161111">
    <property type="entry name" value="Cation efflux protein transmembrane domain-like"/>
    <property type="match status" value="1"/>
</dbReference>
<organism evidence="16 17">
    <name type="scientific">Coniosporium apollinis</name>
    <dbReference type="NCBI Taxonomy" id="61459"/>
    <lineage>
        <taxon>Eukaryota</taxon>
        <taxon>Fungi</taxon>
        <taxon>Dikarya</taxon>
        <taxon>Ascomycota</taxon>
        <taxon>Pezizomycotina</taxon>
        <taxon>Dothideomycetes</taxon>
        <taxon>Dothideomycetes incertae sedis</taxon>
        <taxon>Coniosporium</taxon>
    </lineage>
</organism>
<evidence type="ECO:0000256" key="10">
    <source>
        <dbReference type="ARBA" id="ARBA00025184"/>
    </source>
</evidence>
<evidence type="ECO:0000256" key="6">
    <source>
        <dbReference type="ARBA" id="ARBA00022692"/>
    </source>
</evidence>
<evidence type="ECO:0000256" key="1">
    <source>
        <dbReference type="ARBA" id="ARBA00004141"/>
    </source>
</evidence>
<dbReference type="PANTHER" id="PTHR10196:SF57">
    <property type="entry name" value="XYLULOSE KINASE"/>
    <property type="match status" value="1"/>
</dbReference>
<comment type="catalytic activity">
    <reaction evidence="11">
        <text>D-xylulose + ATP = D-xylulose 5-phosphate + ADP + H(+)</text>
        <dbReference type="Rhea" id="RHEA:10964"/>
        <dbReference type="ChEBI" id="CHEBI:15378"/>
        <dbReference type="ChEBI" id="CHEBI:17140"/>
        <dbReference type="ChEBI" id="CHEBI:30616"/>
        <dbReference type="ChEBI" id="CHEBI:57737"/>
        <dbReference type="ChEBI" id="CHEBI:456216"/>
        <dbReference type="EC" id="2.7.1.17"/>
    </reaction>
</comment>
<protein>
    <recommendedName>
        <fullName evidence="3">xylulokinase</fullName>
        <ecNumber evidence="3">2.7.1.17</ecNumber>
    </recommendedName>
</protein>
<keyword evidence="6" id="KW-0812">Transmembrane</keyword>
<feature type="region of interest" description="Disordered" evidence="12">
    <location>
        <begin position="972"/>
        <end position="1004"/>
    </location>
</feature>
<feature type="region of interest" description="Disordered" evidence="12">
    <location>
        <begin position="368"/>
        <end position="406"/>
    </location>
</feature>
<feature type="compositionally biased region" description="Basic and acidic residues" evidence="12">
    <location>
        <begin position="993"/>
        <end position="1004"/>
    </location>
</feature>
<evidence type="ECO:0000256" key="9">
    <source>
        <dbReference type="ARBA" id="ARBA00023136"/>
    </source>
</evidence>
<evidence type="ECO:0000256" key="12">
    <source>
        <dbReference type="SAM" id="MobiDB-lite"/>
    </source>
</evidence>
<gene>
    <name evidence="16" type="ORF">H2201_005273</name>
</gene>
<dbReference type="PANTHER" id="PTHR10196">
    <property type="entry name" value="SUGAR KINASE"/>
    <property type="match status" value="1"/>
</dbReference>
<comment type="similarity">
    <text evidence="2">Belongs to the FGGY kinase family.</text>
</comment>
<dbReference type="InterPro" id="IPR027469">
    <property type="entry name" value="Cation_efflux_TMD_sf"/>
</dbReference>
<evidence type="ECO:0000256" key="3">
    <source>
        <dbReference type="ARBA" id="ARBA00012038"/>
    </source>
</evidence>
<dbReference type="InterPro" id="IPR043129">
    <property type="entry name" value="ATPase_NBD"/>
</dbReference>
<dbReference type="EMBL" id="JAPDRL010000038">
    <property type="protein sequence ID" value="KAJ9664281.1"/>
    <property type="molecule type" value="Genomic_DNA"/>
</dbReference>
<feature type="compositionally biased region" description="Basic and acidic residues" evidence="12">
    <location>
        <begin position="972"/>
        <end position="983"/>
    </location>
</feature>
<evidence type="ECO:0000259" key="15">
    <source>
        <dbReference type="Pfam" id="PF02782"/>
    </source>
</evidence>
<feature type="compositionally biased region" description="Basic and acidic residues" evidence="12">
    <location>
        <begin position="373"/>
        <end position="405"/>
    </location>
</feature>
<dbReference type="Pfam" id="PF02782">
    <property type="entry name" value="FGGY_C"/>
    <property type="match status" value="1"/>
</dbReference>
<dbReference type="InterPro" id="IPR018484">
    <property type="entry name" value="FGGY_N"/>
</dbReference>
<keyword evidence="5" id="KW-0808">Transferase</keyword>
<dbReference type="NCBIfam" id="TIGR01297">
    <property type="entry name" value="CDF"/>
    <property type="match status" value="1"/>
</dbReference>
<keyword evidence="4" id="KW-0119">Carbohydrate metabolism</keyword>
<accession>A0ABQ9NTH9</accession>
<dbReference type="Pfam" id="PF00370">
    <property type="entry name" value="FGGY_N"/>
    <property type="match status" value="1"/>
</dbReference>
<evidence type="ECO:0000256" key="11">
    <source>
        <dbReference type="ARBA" id="ARBA00048885"/>
    </source>
</evidence>
<evidence type="ECO:0000256" key="7">
    <source>
        <dbReference type="ARBA" id="ARBA00022777"/>
    </source>
</evidence>
<evidence type="ECO:0000256" key="2">
    <source>
        <dbReference type="ARBA" id="ARBA00009156"/>
    </source>
</evidence>
<feature type="domain" description="Carbohydrate kinase FGGY C-terminal" evidence="15">
    <location>
        <begin position="702"/>
        <end position="921"/>
    </location>
</feature>
<evidence type="ECO:0000256" key="5">
    <source>
        <dbReference type="ARBA" id="ARBA00022679"/>
    </source>
</evidence>
<comment type="subcellular location">
    <subcellularLocation>
        <location evidence="1">Membrane</location>
        <topology evidence="1">Multi-pass membrane protein</topology>
    </subcellularLocation>
</comment>
<evidence type="ECO:0000256" key="4">
    <source>
        <dbReference type="ARBA" id="ARBA00022629"/>
    </source>
</evidence>
<keyword evidence="17" id="KW-1185">Reference proteome</keyword>
<dbReference type="EC" id="2.7.1.17" evidence="3"/>
<keyword evidence="4" id="KW-0859">Xylose metabolism</keyword>
<dbReference type="InterPro" id="IPR002524">
    <property type="entry name" value="Cation_efflux"/>
</dbReference>
<dbReference type="Pfam" id="PF01545">
    <property type="entry name" value="Cation_efflux"/>
    <property type="match status" value="1"/>
</dbReference>
<feature type="domain" description="Cation efflux protein transmembrane" evidence="14">
    <location>
        <begin position="41"/>
        <end position="262"/>
    </location>
</feature>
<comment type="caution">
    <text evidence="16">The sequence shown here is derived from an EMBL/GenBank/DDBJ whole genome shotgun (WGS) entry which is preliminary data.</text>
</comment>
<evidence type="ECO:0000313" key="17">
    <source>
        <dbReference type="Proteomes" id="UP001172684"/>
    </source>
</evidence>
<reference evidence="16" key="1">
    <citation type="submission" date="2022-10" db="EMBL/GenBank/DDBJ databases">
        <title>Culturing micro-colonial fungi from biological soil crusts in the Mojave desert and describing Neophaeococcomyces mojavensis, and introducing the new genera and species Taxawa tesnikishii.</title>
        <authorList>
            <person name="Kurbessoian T."/>
            <person name="Stajich J.E."/>
        </authorList>
    </citation>
    <scope>NUCLEOTIDE SEQUENCE</scope>
    <source>
        <strain evidence="16">TK_1</strain>
    </source>
</reference>
<proteinExistence type="inferred from homology"/>
<feature type="domain" description="Carbohydrate kinase FGGY N-terminal" evidence="13">
    <location>
        <begin position="537"/>
        <end position="638"/>
    </location>
</feature>
<evidence type="ECO:0000259" key="14">
    <source>
        <dbReference type="Pfam" id="PF01545"/>
    </source>
</evidence>
<keyword evidence="9" id="KW-0472">Membrane</keyword>
<sequence length="1004" mass="108877">MTSTTTTQTQTRGHAGHHHHHDNTYLTSTDKTDPGVRITRIGLYVNLGMAIGKGVGGYVFNSQALTADAIHSLTDLVSDIMTLATVSWSMKTPTARFPSGYGKVESLGSLGVSGLLLTGGFLMGWTALVAICQQFFPEFAEVMHNLGLFGHDHHGHSHGPGSYLDKGPNINAAWLAGGSIVIKEWLYRATNKIAKEKKSSVLASNAYHHRVDSLTAFVALLMIGGSNLLSNAQWLDPVGGLIISLMVVQAGWSNTKTSLLELADVGVDDEMRGNVRRATTKALGELPSAQEILVRSVQGVKSGQNFLMDIELGVPSSWDMDQMRQVEDLVRARVGAKVRGVKRVRVRFVPAELGEPDFLDEFIAPAGSARASPEPEDHEHDHDHDHGNEHSHEHPNSHQHDHTHTSDGISIVVQSNLKLVHEAKVDFDADLSKYGIEKGVLQNQTEGEIFAPVAMWLEAIDLVLQRLKEDGLDFSRVKGVSGAGMQHGTVFWSQDAENLLGALNGEKSLLEQLEGSGTEKKAGEGRGAFSHPYSPNWQDASTQAQCDQFDKCLGSPEKLAEITGSKAHHRFSGPQILRFRQKYPDAYNKTARISLVSSFLASIFLGRVAPIDIGDVCGMNLWNINAGTWDESLLSLTAGSDGVAELKKKLGDVPEDGGAAFGTISQYYVSRYNFSPDCAIIPFTGDNPSTILALPLRESDAIVSLGTSTTFLMSTPRYKPDPAYHFMNHPTTRGLYMFMLCYKNGGLARERIRDALNAETPDQEDGSWTAFNNAATTTPPLGQKSPDDLMRLGLFFPRPEIVPNVRAGTWRFLFYPSSATLTPVAPNDPAWPTPSADARAIVESQLLSLRLRSQGLVSAQQSADGTELPPQPRRVYLVGGGSANPTIAELAGQVLGGAEGVYRLDIGGNACALGAAHKAAWGVERVEGESFEAFVGGRWNEGAFVKKVAEGYREGVWEGYGAALKGFEEMEGRVLEEEGRETGAEEDPGSSLTRERDPEMGERD</sequence>
<dbReference type="Gene3D" id="3.30.420.40">
    <property type="match status" value="2"/>
</dbReference>
<dbReference type="Gene3D" id="1.20.1510.10">
    <property type="entry name" value="Cation efflux protein transmembrane domain"/>
    <property type="match status" value="1"/>
</dbReference>
<keyword evidence="7" id="KW-0418">Kinase</keyword>
<dbReference type="InterPro" id="IPR018485">
    <property type="entry name" value="FGGY_C"/>
</dbReference>
<dbReference type="InterPro" id="IPR042024">
    <property type="entry name" value="D-XK_euk"/>
</dbReference>
<comment type="function">
    <text evidence="10">Highly specific D-xylulose kinase which participates in the catabolism of xylose. Xylose is a major component of hemicelluloses such as xylan. Most fungi utilize D-xylose via three enzymatic reactions, xylose reductase (XR), xylitol dehydrogenase (XDH), and xylulokinase, to form xylulose 5-phosphate, which enters pentose phosphate pathway.</text>
</comment>
<dbReference type="SUPFAM" id="SSF53067">
    <property type="entry name" value="Actin-like ATPase domain"/>
    <property type="match status" value="2"/>
</dbReference>
<keyword evidence="8" id="KW-1133">Transmembrane helix</keyword>
<dbReference type="Proteomes" id="UP001172684">
    <property type="component" value="Unassembled WGS sequence"/>
</dbReference>
<dbReference type="InterPro" id="IPR058533">
    <property type="entry name" value="Cation_efflux_TM"/>
</dbReference>
<evidence type="ECO:0000259" key="13">
    <source>
        <dbReference type="Pfam" id="PF00370"/>
    </source>
</evidence>
<evidence type="ECO:0000313" key="16">
    <source>
        <dbReference type="EMBL" id="KAJ9664281.1"/>
    </source>
</evidence>
<feature type="region of interest" description="Disordered" evidence="12">
    <location>
        <begin position="1"/>
        <end position="29"/>
    </location>
</feature>
<evidence type="ECO:0000256" key="8">
    <source>
        <dbReference type="ARBA" id="ARBA00022989"/>
    </source>
</evidence>
<name>A0ABQ9NTH9_9PEZI</name>